<dbReference type="GO" id="GO:0020037">
    <property type="term" value="F:heme binding"/>
    <property type="evidence" value="ECO:0007669"/>
    <property type="project" value="InterPro"/>
</dbReference>
<reference evidence="1 2" key="1">
    <citation type="submission" date="2019-03" db="EMBL/GenBank/DDBJ databases">
        <title>Genomic Encyclopedia of Type Strains, Phase IV (KMG-IV): sequencing the most valuable type-strain genomes for metagenomic binning, comparative biology and taxonomic classification.</title>
        <authorList>
            <person name="Goeker M."/>
        </authorList>
    </citation>
    <scope>NUCLEOTIDE SEQUENCE [LARGE SCALE GENOMIC DNA]</scope>
    <source>
        <strain evidence="1 2">DSM 45934</strain>
    </source>
</reference>
<dbReference type="InterPro" id="IPR037217">
    <property type="entry name" value="Trp/Indoleamine_2_3_dOase-like"/>
</dbReference>
<dbReference type="GO" id="GO:0004833">
    <property type="term" value="F:L-tryptophan 2,3-dioxygenase activity"/>
    <property type="evidence" value="ECO:0007669"/>
    <property type="project" value="InterPro"/>
</dbReference>
<name>A0A4R2JI43_9PSEU</name>
<keyword evidence="1" id="KW-0560">Oxidoreductase</keyword>
<dbReference type="GO" id="GO:0019442">
    <property type="term" value="P:L-tryptophan catabolic process to acetyl-CoA"/>
    <property type="evidence" value="ECO:0007669"/>
    <property type="project" value="TreeGrafter"/>
</dbReference>
<comment type="caution">
    <text evidence="1">The sequence shown here is derived from an EMBL/GenBank/DDBJ whole genome shotgun (WGS) entry which is preliminary data.</text>
</comment>
<dbReference type="Gene3D" id="1.20.58.480">
    <property type="match status" value="2"/>
</dbReference>
<protein>
    <submittedName>
        <fullName evidence="1">Tryptophan 2,3-dioxygenase</fullName>
    </submittedName>
</protein>
<dbReference type="Pfam" id="PF03301">
    <property type="entry name" value="Trp_dioxygenase"/>
    <property type="match status" value="1"/>
</dbReference>
<dbReference type="InterPro" id="IPR004981">
    <property type="entry name" value="Trp_2_3_dOase"/>
</dbReference>
<evidence type="ECO:0000313" key="2">
    <source>
        <dbReference type="Proteomes" id="UP000295680"/>
    </source>
</evidence>
<accession>A0A4R2JI43</accession>
<dbReference type="AlphaFoldDB" id="A0A4R2JI43"/>
<dbReference type="OrthoDB" id="9776847at2"/>
<dbReference type="SUPFAM" id="SSF140959">
    <property type="entry name" value="Indolic compounds 2,3-dioxygenase-like"/>
    <property type="match status" value="1"/>
</dbReference>
<evidence type="ECO:0000313" key="1">
    <source>
        <dbReference type="EMBL" id="TCO56089.1"/>
    </source>
</evidence>
<dbReference type="GO" id="GO:0046872">
    <property type="term" value="F:metal ion binding"/>
    <property type="evidence" value="ECO:0007669"/>
    <property type="project" value="InterPro"/>
</dbReference>
<sequence length="239" mass="26590">MTDYSQQVLPGEGADDYARYMRTDALLALQRRPDQVVHRDELLFQVVHQSTELWLKLACAELGEATDRIASGELDTAARLVGRASLSVQLVTGQLEMMRHLSPWDFQTIRTVLGHGSGADSPGWRGIRWHGRRIGQVFASLVARCGTDLVEVYRAEADSAERRLAEALIDWDERVSLWRASHYKMATRILGHGSVGTQGNAVDSLAKLVTYRFFPELWRVRGELTDTGPMGGRPAGVST</sequence>
<proteinExistence type="predicted"/>
<gene>
    <name evidence="1" type="ORF">EV192_107514</name>
</gene>
<dbReference type="GO" id="GO:0019441">
    <property type="term" value="P:L-tryptophan catabolic process to kynurenine"/>
    <property type="evidence" value="ECO:0007669"/>
    <property type="project" value="InterPro"/>
</dbReference>
<keyword evidence="1" id="KW-0223">Dioxygenase</keyword>
<dbReference type="Proteomes" id="UP000295680">
    <property type="component" value="Unassembled WGS sequence"/>
</dbReference>
<keyword evidence="2" id="KW-1185">Reference proteome</keyword>
<dbReference type="EMBL" id="SLWS01000007">
    <property type="protein sequence ID" value="TCO56089.1"/>
    <property type="molecule type" value="Genomic_DNA"/>
</dbReference>
<organism evidence="1 2">
    <name type="scientific">Actinocrispum wychmicini</name>
    <dbReference type="NCBI Taxonomy" id="1213861"/>
    <lineage>
        <taxon>Bacteria</taxon>
        <taxon>Bacillati</taxon>
        <taxon>Actinomycetota</taxon>
        <taxon>Actinomycetes</taxon>
        <taxon>Pseudonocardiales</taxon>
        <taxon>Pseudonocardiaceae</taxon>
        <taxon>Actinocrispum</taxon>
    </lineage>
</organism>
<dbReference type="PANTHER" id="PTHR10138">
    <property type="entry name" value="TRYPTOPHAN 2,3-DIOXYGENASE"/>
    <property type="match status" value="1"/>
</dbReference>
<dbReference type="RefSeq" id="WP_132122395.1">
    <property type="nucleotide sequence ID" value="NZ_SLWS01000007.1"/>
</dbReference>
<dbReference type="PANTHER" id="PTHR10138:SF0">
    <property type="entry name" value="TRYPTOPHAN 2,3-DIOXYGENASE"/>
    <property type="match status" value="1"/>
</dbReference>